<evidence type="ECO:0000313" key="12">
    <source>
        <dbReference type="Proteomes" id="UP000279275"/>
    </source>
</evidence>
<dbReference type="SUPFAM" id="SSF46767">
    <property type="entry name" value="Methylated DNA-protein cysteine methyltransferase, C-terminal domain"/>
    <property type="match status" value="1"/>
</dbReference>
<feature type="domain" description="Methylguanine DNA methyltransferase ribonuclease-like" evidence="10">
    <location>
        <begin position="3"/>
        <end position="70"/>
    </location>
</feature>
<dbReference type="HAMAP" id="MF_00772">
    <property type="entry name" value="OGT"/>
    <property type="match status" value="1"/>
</dbReference>
<dbReference type="Proteomes" id="UP000279275">
    <property type="component" value="Unassembled WGS sequence"/>
</dbReference>
<dbReference type="EMBL" id="RFFH01000004">
    <property type="protein sequence ID" value="RMI32573.1"/>
    <property type="molecule type" value="Genomic_DNA"/>
</dbReference>
<dbReference type="InterPro" id="IPR008332">
    <property type="entry name" value="MethylG_MeTrfase_N"/>
</dbReference>
<dbReference type="Pfam" id="PF02870">
    <property type="entry name" value="Methyltransf_1N"/>
    <property type="match status" value="1"/>
</dbReference>
<evidence type="ECO:0000256" key="4">
    <source>
        <dbReference type="ARBA" id="ARBA00022679"/>
    </source>
</evidence>
<dbReference type="Gene3D" id="3.30.160.70">
    <property type="entry name" value="Methylated DNA-protein cysteine methyltransferase domain"/>
    <property type="match status" value="1"/>
</dbReference>
<name>A0A3M2L7N8_9NOCA</name>
<comment type="miscellaneous">
    <text evidence="8">This enzyme catalyzes only one turnover and therefore is not strictly catalytic. According to one definition, an enzyme is a biocatalyst that acts repeatedly and over many reaction cycles.</text>
</comment>
<evidence type="ECO:0000313" key="11">
    <source>
        <dbReference type="EMBL" id="RMI32573.1"/>
    </source>
</evidence>
<dbReference type="GO" id="GO:0003908">
    <property type="term" value="F:methylated-DNA-[protein]-cysteine S-methyltransferase activity"/>
    <property type="evidence" value="ECO:0007669"/>
    <property type="project" value="UniProtKB-UniRule"/>
</dbReference>
<dbReference type="Pfam" id="PF01035">
    <property type="entry name" value="DNA_binding_1"/>
    <property type="match status" value="1"/>
</dbReference>
<dbReference type="GO" id="GO:0032259">
    <property type="term" value="P:methylation"/>
    <property type="evidence" value="ECO:0007669"/>
    <property type="project" value="UniProtKB-KW"/>
</dbReference>
<keyword evidence="6 8" id="KW-0234">DNA repair</keyword>
<dbReference type="InterPro" id="IPR023546">
    <property type="entry name" value="MGMT"/>
</dbReference>
<gene>
    <name evidence="11" type="ORF">EBN03_11360</name>
</gene>
<comment type="catalytic activity">
    <reaction evidence="7 8">
        <text>a 6-O-methyl-2'-deoxyguanosine in DNA + L-cysteinyl-[protein] = S-methyl-L-cysteinyl-[protein] + a 2'-deoxyguanosine in DNA</text>
        <dbReference type="Rhea" id="RHEA:24000"/>
        <dbReference type="Rhea" id="RHEA-COMP:10131"/>
        <dbReference type="Rhea" id="RHEA-COMP:10132"/>
        <dbReference type="Rhea" id="RHEA-COMP:11367"/>
        <dbReference type="Rhea" id="RHEA-COMP:11368"/>
        <dbReference type="ChEBI" id="CHEBI:29950"/>
        <dbReference type="ChEBI" id="CHEBI:82612"/>
        <dbReference type="ChEBI" id="CHEBI:85445"/>
        <dbReference type="ChEBI" id="CHEBI:85448"/>
        <dbReference type="EC" id="2.1.1.63"/>
    </reaction>
</comment>
<keyword evidence="5 8" id="KW-0227">DNA damage</keyword>
<dbReference type="PANTHER" id="PTHR10815:SF5">
    <property type="entry name" value="METHYLATED-DNA--PROTEIN-CYSTEINE METHYLTRANSFERASE"/>
    <property type="match status" value="1"/>
</dbReference>
<organism evidence="11 12">
    <name type="scientific">Nocardia stercoris</name>
    <dbReference type="NCBI Taxonomy" id="2483361"/>
    <lineage>
        <taxon>Bacteria</taxon>
        <taxon>Bacillati</taxon>
        <taxon>Actinomycetota</taxon>
        <taxon>Actinomycetes</taxon>
        <taxon>Mycobacteriales</taxon>
        <taxon>Nocardiaceae</taxon>
        <taxon>Nocardia</taxon>
    </lineage>
</organism>
<evidence type="ECO:0000256" key="7">
    <source>
        <dbReference type="ARBA" id="ARBA00049348"/>
    </source>
</evidence>
<keyword evidence="12" id="KW-1185">Reference proteome</keyword>
<dbReference type="GO" id="GO:0006307">
    <property type="term" value="P:DNA alkylation repair"/>
    <property type="evidence" value="ECO:0007669"/>
    <property type="project" value="UniProtKB-UniRule"/>
</dbReference>
<dbReference type="FunFam" id="1.10.10.10:FF:000214">
    <property type="entry name" value="Methylated-DNA--protein-cysteine methyltransferase"/>
    <property type="match status" value="1"/>
</dbReference>
<comment type="similarity">
    <text evidence="2 8">Belongs to the MGMT family.</text>
</comment>
<sequence>MTRYTTWASPLGELLLAGTAAESGIALTGLALPGGPAVRIEPDWVSDASAFAPVVARLAAYFAGERIEFGSEFAVPGTEFQRQVWHELDRIPYGTTTGYREIAARIGRPTAARAVGAAVGANPLLIVRPCHRVVGAGGQLTGYAGGLAAKRRLLELEGAR</sequence>
<dbReference type="AlphaFoldDB" id="A0A3M2L7N8"/>
<comment type="catalytic activity">
    <reaction evidence="1 8">
        <text>a 4-O-methyl-thymidine in DNA + L-cysteinyl-[protein] = a thymidine in DNA + S-methyl-L-cysteinyl-[protein]</text>
        <dbReference type="Rhea" id="RHEA:53428"/>
        <dbReference type="Rhea" id="RHEA-COMP:10131"/>
        <dbReference type="Rhea" id="RHEA-COMP:10132"/>
        <dbReference type="Rhea" id="RHEA-COMP:13555"/>
        <dbReference type="Rhea" id="RHEA-COMP:13556"/>
        <dbReference type="ChEBI" id="CHEBI:29950"/>
        <dbReference type="ChEBI" id="CHEBI:82612"/>
        <dbReference type="ChEBI" id="CHEBI:137386"/>
        <dbReference type="ChEBI" id="CHEBI:137387"/>
        <dbReference type="EC" id="2.1.1.63"/>
    </reaction>
</comment>
<dbReference type="RefSeq" id="WP_122187956.1">
    <property type="nucleotide sequence ID" value="NZ_RFFH01000004.1"/>
</dbReference>
<evidence type="ECO:0000259" key="10">
    <source>
        <dbReference type="Pfam" id="PF02870"/>
    </source>
</evidence>
<evidence type="ECO:0000256" key="6">
    <source>
        <dbReference type="ARBA" id="ARBA00023204"/>
    </source>
</evidence>
<evidence type="ECO:0000256" key="8">
    <source>
        <dbReference type="HAMAP-Rule" id="MF_00772"/>
    </source>
</evidence>
<protein>
    <recommendedName>
        <fullName evidence="8">Methylated-DNA--protein-cysteine methyltransferase</fullName>
        <ecNumber evidence="8">2.1.1.63</ecNumber>
    </recommendedName>
    <alternativeName>
        <fullName evidence="8">6-O-methylguanine-DNA methyltransferase</fullName>
        <shortName evidence="8">MGMT</shortName>
    </alternativeName>
    <alternativeName>
        <fullName evidence="8">O-6-methylguanine-DNA-alkyltransferase</fullName>
    </alternativeName>
</protein>
<dbReference type="InterPro" id="IPR036388">
    <property type="entry name" value="WH-like_DNA-bd_sf"/>
</dbReference>
<keyword evidence="4 8" id="KW-0808">Transferase</keyword>
<comment type="function">
    <text evidence="8">Involved in the cellular defense against the biological effects of O6-methylguanine (O6-MeG) and O4-methylthymine (O4-MeT) in DNA. Repairs the methylated nucleobase in DNA by stoichiometrically transferring the methyl group to a cysteine residue in the enzyme. This is a suicide reaction: the enzyme is irreversibly inactivated.</text>
</comment>
<accession>A0A3M2L7N8</accession>
<feature type="domain" description="Methylated-DNA-[protein]-cysteine S-methyltransferase DNA binding" evidence="9">
    <location>
        <begin position="79"/>
        <end position="159"/>
    </location>
</feature>
<dbReference type="InterPro" id="IPR014048">
    <property type="entry name" value="MethylDNA_cys_MeTrfase_DNA-bd"/>
</dbReference>
<dbReference type="SUPFAM" id="SSF53155">
    <property type="entry name" value="Methylated DNA-protein cysteine methyltransferase domain"/>
    <property type="match status" value="1"/>
</dbReference>
<dbReference type="PANTHER" id="PTHR10815">
    <property type="entry name" value="METHYLATED-DNA--PROTEIN-CYSTEINE METHYLTRANSFERASE"/>
    <property type="match status" value="1"/>
</dbReference>
<dbReference type="InterPro" id="IPR036631">
    <property type="entry name" value="MGMT_N_sf"/>
</dbReference>
<keyword evidence="8" id="KW-0963">Cytoplasm</keyword>
<comment type="caution">
    <text evidence="11">The sequence shown here is derived from an EMBL/GenBank/DDBJ whole genome shotgun (WGS) entry which is preliminary data.</text>
</comment>
<keyword evidence="3 8" id="KW-0489">Methyltransferase</keyword>
<dbReference type="NCBIfam" id="TIGR00589">
    <property type="entry name" value="ogt"/>
    <property type="match status" value="1"/>
</dbReference>
<evidence type="ECO:0000259" key="9">
    <source>
        <dbReference type="Pfam" id="PF01035"/>
    </source>
</evidence>
<dbReference type="EC" id="2.1.1.63" evidence="8"/>
<evidence type="ECO:0000256" key="2">
    <source>
        <dbReference type="ARBA" id="ARBA00008711"/>
    </source>
</evidence>
<comment type="subcellular location">
    <subcellularLocation>
        <location evidence="8">Cytoplasm</location>
    </subcellularLocation>
</comment>
<evidence type="ECO:0000256" key="1">
    <source>
        <dbReference type="ARBA" id="ARBA00001286"/>
    </source>
</evidence>
<dbReference type="OrthoDB" id="9802228at2"/>
<proteinExistence type="inferred from homology"/>
<dbReference type="GO" id="GO:0005737">
    <property type="term" value="C:cytoplasm"/>
    <property type="evidence" value="ECO:0007669"/>
    <property type="project" value="UniProtKB-SubCell"/>
</dbReference>
<evidence type="ECO:0000256" key="3">
    <source>
        <dbReference type="ARBA" id="ARBA00022603"/>
    </source>
</evidence>
<evidence type="ECO:0000256" key="5">
    <source>
        <dbReference type="ARBA" id="ARBA00022763"/>
    </source>
</evidence>
<reference evidence="11 12" key="1">
    <citation type="submission" date="2018-10" db="EMBL/GenBank/DDBJ databases">
        <title>Isolation from cow dung.</title>
        <authorList>
            <person name="Ling L."/>
        </authorList>
    </citation>
    <scope>NUCLEOTIDE SEQUENCE [LARGE SCALE GENOMIC DNA]</scope>
    <source>
        <strain evidence="11 12">NEAU-LL90</strain>
    </source>
</reference>
<dbReference type="CDD" id="cd06445">
    <property type="entry name" value="ATase"/>
    <property type="match status" value="1"/>
</dbReference>
<dbReference type="InterPro" id="IPR036217">
    <property type="entry name" value="MethylDNA_cys_MeTrfase_DNAb"/>
</dbReference>
<dbReference type="Gene3D" id="1.10.10.10">
    <property type="entry name" value="Winged helix-like DNA-binding domain superfamily/Winged helix DNA-binding domain"/>
    <property type="match status" value="1"/>
</dbReference>
<feature type="active site" description="Nucleophile; methyl group acceptor" evidence="8">
    <location>
        <position position="130"/>
    </location>
</feature>